<dbReference type="EMBL" id="HBUE01214775">
    <property type="protein sequence ID" value="CAG6536305.1"/>
    <property type="molecule type" value="Transcribed_RNA"/>
</dbReference>
<accession>A0A8D8MQH4</accession>
<sequence>MRQELEMHYRSMDVKHLLVDEVEHELLIRQEEFSGGDTLDAKRRKLRGVEVGQQVFKRNFQLSSAADRYNAKYGPVYVPCVVVARRGTSSYELADENGRNLGVFSAADLRPDGSVGQPEVTRDS</sequence>
<evidence type="ECO:0000313" key="1">
    <source>
        <dbReference type="EMBL" id="CAG6536305.1"/>
    </source>
</evidence>
<dbReference type="EMBL" id="HBUE01136185">
    <property type="protein sequence ID" value="CAG6498618.1"/>
    <property type="molecule type" value="Transcribed_RNA"/>
</dbReference>
<dbReference type="EMBL" id="HBUE01321293">
    <property type="protein sequence ID" value="CAG6588296.1"/>
    <property type="molecule type" value="Transcribed_RNA"/>
</dbReference>
<dbReference type="EMBL" id="HBUE01136183">
    <property type="protein sequence ID" value="CAG6498616.1"/>
    <property type="molecule type" value="Transcribed_RNA"/>
</dbReference>
<proteinExistence type="predicted"/>
<protein>
    <submittedName>
        <fullName evidence="1">(northern house mosquito) hypothetical protein</fullName>
    </submittedName>
</protein>
<organism evidence="1">
    <name type="scientific">Culex pipiens</name>
    <name type="common">House mosquito</name>
    <dbReference type="NCBI Taxonomy" id="7175"/>
    <lineage>
        <taxon>Eukaryota</taxon>
        <taxon>Metazoa</taxon>
        <taxon>Ecdysozoa</taxon>
        <taxon>Arthropoda</taxon>
        <taxon>Hexapoda</taxon>
        <taxon>Insecta</taxon>
        <taxon>Pterygota</taxon>
        <taxon>Neoptera</taxon>
        <taxon>Endopterygota</taxon>
        <taxon>Diptera</taxon>
        <taxon>Nematocera</taxon>
        <taxon>Culicoidea</taxon>
        <taxon>Culicidae</taxon>
        <taxon>Culicinae</taxon>
        <taxon>Culicini</taxon>
        <taxon>Culex</taxon>
        <taxon>Culex</taxon>
    </lineage>
</organism>
<dbReference type="EMBL" id="HBUE01321294">
    <property type="protein sequence ID" value="CAG6588297.1"/>
    <property type="molecule type" value="Transcribed_RNA"/>
</dbReference>
<dbReference type="EMBL" id="HBUE01214774">
    <property type="protein sequence ID" value="CAG6536304.1"/>
    <property type="molecule type" value="Transcribed_RNA"/>
</dbReference>
<reference evidence="1" key="1">
    <citation type="submission" date="2021-05" db="EMBL/GenBank/DDBJ databases">
        <authorList>
            <person name="Alioto T."/>
            <person name="Alioto T."/>
            <person name="Gomez Garrido J."/>
        </authorList>
    </citation>
    <scope>NUCLEOTIDE SEQUENCE</scope>
</reference>
<name>A0A8D8MQH4_CULPI</name>
<dbReference type="AlphaFoldDB" id="A0A8D8MQH4"/>